<dbReference type="EMBL" id="BSTX01000003">
    <property type="protein sequence ID" value="GLZ79874.1"/>
    <property type="molecule type" value="Genomic_DNA"/>
</dbReference>
<evidence type="ECO:0000313" key="4">
    <source>
        <dbReference type="EMBL" id="GLZ79874.1"/>
    </source>
</evidence>
<evidence type="ECO:0000259" key="3">
    <source>
        <dbReference type="PROSITE" id="PS51462"/>
    </source>
</evidence>
<accession>A0A9W6SMY7</accession>
<dbReference type="PANTHER" id="PTHR43046:SF14">
    <property type="entry name" value="MUTT_NUDIX FAMILY PROTEIN"/>
    <property type="match status" value="1"/>
</dbReference>
<keyword evidence="2" id="KW-0378">Hydrolase</keyword>
<evidence type="ECO:0000256" key="1">
    <source>
        <dbReference type="ARBA" id="ARBA00001946"/>
    </source>
</evidence>
<dbReference type="RefSeq" id="WP_285665016.1">
    <property type="nucleotide sequence ID" value="NZ_BSTX01000003.1"/>
</dbReference>
<comment type="caution">
    <text evidence="4">The sequence shown here is derived from an EMBL/GenBank/DDBJ whole genome shotgun (WGS) entry which is preliminary data.</text>
</comment>
<dbReference type="InterPro" id="IPR015797">
    <property type="entry name" value="NUDIX_hydrolase-like_dom_sf"/>
</dbReference>
<feature type="domain" description="Nudix hydrolase" evidence="3">
    <location>
        <begin position="74"/>
        <end position="207"/>
    </location>
</feature>
<reference evidence="4" key="1">
    <citation type="submission" date="2023-03" db="EMBL/GenBank/DDBJ databases">
        <title>Actinorhabdospora filicis NBRC 111898.</title>
        <authorList>
            <person name="Ichikawa N."/>
            <person name="Sato H."/>
            <person name="Tonouchi N."/>
        </authorList>
    </citation>
    <scope>NUCLEOTIDE SEQUENCE</scope>
    <source>
        <strain evidence="4">NBRC 111898</strain>
    </source>
</reference>
<dbReference type="SUPFAM" id="SSF55811">
    <property type="entry name" value="Nudix"/>
    <property type="match status" value="1"/>
</dbReference>
<evidence type="ECO:0000256" key="2">
    <source>
        <dbReference type="ARBA" id="ARBA00022801"/>
    </source>
</evidence>
<dbReference type="InterPro" id="IPR020084">
    <property type="entry name" value="NUDIX_hydrolase_CS"/>
</dbReference>
<dbReference type="InterPro" id="IPR000086">
    <property type="entry name" value="NUDIX_hydrolase_dom"/>
</dbReference>
<dbReference type="GO" id="GO:0016787">
    <property type="term" value="F:hydrolase activity"/>
    <property type="evidence" value="ECO:0007669"/>
    <property type="project" value="UniProtKB-KW"/>
</dbReference>
<evidence type="ECO:0000313" key="5">
    <source>
        <dbReference type="Proteomes" id="UP001165079"/>
    </source>
</evidence>
<organism evidence="4 5">
    <name type="scientific">Actinorhabdospora filicis</name>
    <dbReference type="NCBI Taxonomy" id="1785913"/>
    <lineage>
        <taxon>Bacteria</taxon>
        <taxon>Bacillati</taxon>
        <taxon>Actinomycetota</taxon>
        <taxon>Actinomycetes</taxon>
        <taxon>Micromonosporales</taxon>
        <taxon>Micromonosporaceae</taxon>
        <taxon>Actinorhabdospora</taxon>
    </lineage>
</organism>
<dbReference type="Gene3D" id="3.90.79.10">
    <property type="entry name" value="Nucleoside Triphosphate Pyrophosphohydrolase"/>
    <property type="match status" value="1"/>
</dbReference>
<dbReference type="PROSITE" id="PS51462">
    <property type="entry name" value="NUDIX"/>
    <property type="match status" value="1"/>
</dbReference>
<comment type="cofactor">
    <cofactor evidence="1">
        <name>Mg(2+)</name>
        <dbReference type="ChEBI" id="CHEBI:18420"/>
    </cofactor>
</comment>
<dbReference type="PROSITE" id="PS00893">
    <property type="entry name" value="NUDIX_BOX"/>
    <property type="match status" value="1"/>
</dbReference>
<sequence length="230" mass="25401">MTIEGKTVRLRPGRDELGELYTVANGEPDAVDVPLELALHARITPIGLAERVLRAAVDGGRTEGIPDDPTALPPKRTRAGAIIVRDGMVPLIKYLTPHGELRYEIPGGGVEEGEDLHATLAREITEETGMTGRAVRHIATVYRTSERFPGLYLDHYFLAEAEGEFGPLETLDLDAGMEPVWVPLADVVSLPVWPRRIRWRIAHWHAHGWPETPLVLADRNAADLAAPCHW</sequence>
<keyword evidence="5" id="KW-1185">Reference proteome</keyword>
<dbReference type="PANTHER" id="PTHR43046">
    <property type="entry name" value="GDP-MANNOSE MANNOSYL HYDROLASE"/>
    <property type="match status" value="1"/>
</dbReference>
<dbReference type="AlphaFoldDB" id="A0A9W6SMY7"/>
<name>A0A9W6SMY7_9ACTN</name>
<dbReference type="Proteomes" id="UP001165079">
    <property type="component" value="Unassembled WGS sequence"/>
</dbReference>
<dbReference type="Pfam" id="PF00293">
    <property type="entry name" value="NUDIX"/>
    <property type="match status" value="1"/>
</dbReference>
<protein>
    <recommendedName>
        <fullName evidence="3">Nudix hydrolase domain-containing protein</fullName>
    </recommendedName>
</protein>
<proteinExistence type="predicted"/>
<gene>
    <name evidence="4" type="ORF">Afil01_46810</name>
</gene>